<sequence length="198" mass="21332">MKKLLILSVSLLTLGSTILPGTLGAVAYADESISVSKDCGQNISNFDYSPKQLSEEAVEVLTNELASKYPTLSREYLREGIYKQMRGDYSLEPIQEKGMLAARSSWQGITVNQMGAAIDTAIAVALGVGTGGLATALATVGKHEAKNAIRVAAGKFFGSWFLNSVAFDYAMNLLSPGTYIAQKWDQQDKVPNNGRINF</sequence>
<accession>A0ABZ2SRJ8</accession>
<feature type="chain" id="PRO_5046291614" description="Secreted protein" evidence="1">
    <location>
        <begin position="26"/>
        <end position="198"/>
    </location>
</feature>
<proteinExistence type="predicted"/>
<dbReference type="Proteomes" id="UP000664701">
    <property type="component" value="Chromosome"/>
</dbReference>
<feature type="signal peptide" evidence="1">
    <location>
        <begin position="1"/>
        <end position="25"/>
    </location>
</feature>
<keyword evidence="3" id="KW-1185">Reference proteome</keyword>
<evidence type="ECO:0000256" key="1">
    <source>
        <dbReference type="SAM" id="SignalP"/>
    </source>
</evidence>
<keyword evidence="1" id="KW-0732">Signal</keyword>
<evidence type="ECO:0000313" key="2">
    <source>
        <dbReference type="EMBL" id="WYJ77046.1"/>
    </source>
</evidence>
<evidence type="ECO:0000313" key="3">
    <source>
        <dbReference type="Proteomes" id="UP000664701"/>
    </source>
</evidence>
<gene>
    <name evidence="2" type="ORF">DOK78_001684</name>
</gene>
<dbReference type="RefSeq" id="WP_243430500.1">
    <property type="nucleotide sequence ID" value="NZ_CP147251.1"/>
</dbReference>
<organism evidence="2 3">
    <name type="scientific">Candidatus Enterococcus lowellii</name>
    <dbReference type="NCBI Taxonomy" id="2230877"/>
    <lineage>
        <taxon>Bacteria</taxon>
        <taxon>Bacillati</taxon>
        <taxon>Bacillota</taxon>
        <taxon>Bacilli</taxon>
        <taxon>Lactobacillales</taxon>
        <taxon>Enterococcaceae</taxon>
        <taxon>Enterococcus</taxon>
    </lineage>
</organism>
<evidence type="ECO:0008006" key="4">
    <source>
        <dbReference type="Google" id="ProtNLM"/>
    </source>
</evidence>
<reference evidence="2 3" key="1">
    <citation type="submission" date="2024-03" db="EMBL/GenBank/DDBJ databases">
        <title>The Genome Sequence of Enterococcus sp. DIV2402.</title>
        <authorList>
            <consortium name="The Broad Institute Genomics Platform"/>
            <consortium name="The Broad Institute Microbial Omics Core"/>
            <consortium name="The Broad Institute Genomic Center for Infectious Diseases"/>
            <person name="Earl A."/>
            <person name="Manson A."/>
            <person name="Gilmore M."/>
            <person name="Schwartman J."/>
            <person name="Shea T."/>
            <person name="Abouelleil A."/>
            <person name="Cao P."/>
            <person name="Chapman S."/>
            <person name="Cusick C."/>
            <person name="Young S."/>
            <person name="Neafsey D."/>
            <person name="Nusbaum C."/>
            <person name="Birren B."/>
        </authorList>
    </citation>
    <scope>NUCLEOTIDE SEQUENCE [LARGE SCALE GENOMIC DNA]</scope>
    <source>
        <strain evidence="2 3">DIV2402</strain>
    </source>
</reference>
<protein>
    <recommendedName>
        <fullName evidence="4">Secreted protein</fullName>
    </recommendedName>
</protein>
<dbReference type="EMBL" id="CP147251">
    <property type="protein sequence ID" value="WYJ77046.1"/>
    <property type="molecule type" value="Genomic_DNA"/>
</dbReference>
<name>A0ABZ2SRJ8_9ENTE</name>